<dbReference type="Gene3D" id="3.90.1140.10">
    <property type="entry name" value="Cyclic phosphodiesterase"/>
    <property type="match status" value="1"/>
</dbReference>
<dbReference type="Proteomes" id="UP000006671">
    <property type="component" value="Unassembled WGS sequence"/>
</dbReference>
<organism evidence="3">
    <name type="scientific">Naegleria gruberi</name>
    <name type="common">Amoeba</name>
    <dbReference type="NCBI Taxonomy" id="5762"/>
    <lineage>
        <taxon>Eukaryota</taxon>
        <taxon>Discoba</taxon>
        <taxon>Heterolobosea</taxon>
        <taxon>Tetramitia</taxon>
        <taxon>Eutetramitia</taxon>
        <taxon>Vahlkampfiidae</taxon>
        <taxon>Naegleria</taxon>
    </lineage>
</organism>
<sequence>MSSSTSKQFSFSSQHVASSPSQANNNNNNLNNNQKKKNNGKKEKEALLMEYGTTEIESTFGNIFSSSSSDVKNNSSKAFHTACCFIAPTEIWEPIQEMRSVMDKAYERWPPHINFLFPFIPEQYFEQAQELIREKLARVEPFDITFSGVNYFAKNSSVMWLDQDEESIKKLQQVQALIAELFPYCDEKKNEKGEFVPHLTVGQQALKFVEKKVKELNSKWKPVTVRVNEVCLIYRPDKETSFSVIHRVPLGPGL</sequence>
<evidence type="ECO:0000256" key="1">
    <source>
        <dbReference type="SAM" id="MobiDB-lite"/>
    </source>
</evidence>
<proteinExistence type="predicted"/>
<keyword evidence="3" id="KW-1185">Reference proteome</keyword>
<accession>D2VLT8</accession>
<feature type="compositionally biased region" description="Low complexity" evidence="1">
    <location>
        <begin position="24"/>
        <end position="33"/>
    </location>
</feature>
<dbReference type="GeneID" id="8851688"/>
<dbReference type="eggNOG" id="ENOG502S635">
    <property type="taxonomic scope" value="Eukaryota"/>
</dbReference>
<dbReference type="InParanoid" id="D2VLT8"/>
<dbReference type="OrthoDB" id="10263155at2759"/>
<protein>
    <submittedName>
        <fullName evidence="2">Predicted protein</fullName>
    </submittedName>
</protein>
<feature type="compositionally biased region" description="Low complexity" evidence="1">
    <location>
        <begin position="1"/>
        <end position="14"/>
    </location>
</feature>
<feature type="region of interest" description="Disordered" evidence="1">
    <location>
        <begin position="1"/>
        <end position="41"/>
    </location>
</feature>
<dbReference type="SUPFAM" id="SSF55144">
    <property type="entry name" value="LigT-like"/>
    <property type="match status" value="1"/>
</dbReference>
<dbReference type="EMBL" id="GG738881">
    <property type="protein sequence ID" value="EFC42200.1"/>
    <property type="molecule type" value="Genomic_DNA"/>
</dbReference>
<dbReference type="AlphaFoldDB" id="D2VLT8"/>
<gene>
    <name evidence="2" type="ORF">NAEGRDRAFT_69896</name>
</gene>
<evidence type="ECO:0000313" key="2">
    <source>
        <dbReference type="EMBL" id="EFC42200.1"/>
    </source>
</evidence>
<dbReference type="VEuPathDB" id="AmoebaDB:NAEGRDRAFT_69896"/>
<dbReference type="RefSeq" id="XP_002674944.1">
    <property type="nucleotide sequence ID" value="XM_002674898.1"/>
</dbReference>
<dbReference type="Pfam" id="PF13563">
    <property type="entry name" value="2_5_RNA_ligase2"/>
    <property type="match status" value="1"/>
</dbReference>
<name>D2VLT8_NAEGR</name>
<dbReference type="PANTHER" id="PTHR37474:SF1">
    <property type="entry name" value="2'-5' RNA LIGASE FAMILY PROTEIN"/>
    <property type="match status" value="1"/>
</dbReference>
<reference evidence="2 3" key="1">
    <citation type="journal article" date="2010" name="Cell">
        <title>The genome of Naegleria gruberi illuminates early eukaryotic versatility.</title>
        <authorList>
            <person name="Fritz-Laylin L.K."/>
            <person name="Prochnik S.E."/>
            <person name="Ginger M.L."/>
            <person name="Dacks J.B."/>
            <person name="Carpenter M.L."/>
            <person name="Field M.C."/>
            <person name="Kuo A."/>
            <person name="Paredez A."/>
            <person name="Chapman J."/>
            <person name="Pham J."/>
            <person name="Shu S."/>
            <person name="Neupane R."/>
            <person name="Cipriano M."/>
            <person name="Mancuso J."/>
            <person name="Tu H."/>
            <person name="Salamov A."/>
            <person name="Lindquist E."/>
            <person name="Shapiro H."/>
            <person name="Lucas S."/>
            <person name="Grigoriev I.V."/>
            <person name="Cande W.Z."/>
            <person name="Fulton C."/>
            <person name="Rokhsar D.S."/>
            <person name="Dawson S.C."/>
        </authorList>
    </citation>
    <scope>NUCLEOTIDE SEQUENCE [LARGE SCALE GENOMIC DNA]</scope>
    <source>
        <strain evidence="2 3">NEG-M</strain>
    </source>
</reference>
<dbReference type="KEGG" id="ngr:NAEGRDRAFT_69896"/>
<evidence type="ECO:0000313" key="3">
    <source>
        <dbReference type="Proteomes" id="UP000006671"/>
    </source>
</evidence>
<dbReference type="OMA" id="RRWMPHI"/>
<dbReference type="PANTHER" id="PTHR37474">
    <property type="entry name" value="RNA LIGASE/CYCLIC NUCLEOTIDE PHOSPHODIESTERASE"/>
    <property type="match status" value="1"/>
</dbReference>
<dbReference type="InterPro" id="IPR009097">
    <property type="entry name" value="Cyclic_Pdiesterase"/>
</dbReference>